<dbReference type="RefSeq" id="XP_075095407.1">
    <property type="nucleotide sequence ID" value="XM_075239306.1"/>
</dbReference>
<reference evidence="2" key="2">
    <citation type="submission" date="2025-08" db="UniProtKB">
        <authorList>
            <consortium name="RefSeq"/>
        </authorList>
    </citation>
    <scope>IDENTIFICATION</scope>
    <source>
        <tissue evidence="2">Leaf</tissue>
    </source>
</reference>
<name>A0AC58TDV1_TOBAC</name>
<gene>
    <name evidence="2" type="primary">LOC142173687</name>
</gene>
<evidence type="ECO:0000313" key="2">
    <source>
        <dbReference type="RefSeq" id="XP_075095407.1"/>
    </source>
</evidence>
<sequence>MENYTPKFKVNKVLWEMLSEGWIKVNTDGASRGNPGRSSIGYCLKNELGDVIYVCGKEVHETTNTVAESLAILEALRYCRLHHTNIIWLETNSIMVRNVIVGNWKPPWAIVMYVEEIKQILEAHHTKVTHIFRKGNRLADHLANYALDVGLIECVRFAQLDVRGKGIVNDDKLQCPHLRIRCPGGRR</sequence>
<keyword evidence="1" id="KW-1185">Reference proteome</keyword>
<evidence type="ECO:0000313" key="1">
    <source>
        <dbReference type="Proteomes" id="UP000790787"/>
    </source>
</evidence>
<protein>
    <submittedName>
        <fullName evidence="2">Uncharacterized protein LOC142173687</fullName>
    </submittedName>
</protein>
<reference evidence="1" key="1">
    <citation type="journal article" date="2014" name="Nat. Commun.">
        <title>The tobacco genome sequence and its comparison with those of tomato and potato.</title>
        <authorList>
            <person name="Sierro N."/>
            <person name="Battey J.N."/>
            <person name="Ouadi S."/>
            <person name="Bakaher N."/>
            <person name="Bovet L."/>
            <person name="Willig A."/>
            <person name="Goepfert S."/>
            <person name="Peitsch M.C."/>
            <person name="Ivanov N.V."/>
        </authorList>
    </citation>
    <scope>NUCLEOTIDE SEQUENCE [LARGE SCALE GENOMIC DNA]</scope>
</reference>
<dbReference type="Proteomes" id="UP000790787">
    <property type="component" value="Chromosome 19"/>
</dbReference>
<proteinExistence type="predicted"/>
<accession>A0AC58TDV1</accession>
<organism evidence="1 2">
    <name type="scientific">Nicotiana tabacum</name>
    <name type="common">Common tobacco</name>
    <dbReference type="NCBI Taxonomy" id="4097"/>
    <lineage>
        <taxon>Eukaryota</taxon>
        <taxon>Viridiplantae</taxon>
        <taxon>Streptophyta</taxon>
        <taxon>Embryophyta</taxon>
        <taxon>Tracheophyta</taxon>
        <taxon>Spermatophyta</taxon>
        <taxon>Magnoliopsida</taxon>
        <taxon>eudicotyledons</taxon>
        <taxon>Gunneridae</taxon>
        <taxon>Pentapetalae</taxon>
        <taxon>asterids</taxon>
        <taxon>lamiids</taxon>
        <taxon>Solanales</taxon>
        <taxon>Solanaceae</taxon>
        <taxon>Nicotianoideae</taxon>
        <taxon>Nicotianeae</taxon>
        <taxon>Nicotiana</taxon>
    </lineage>
</organism>